<organism evidence="2 3">
    <name type="scientific">Didymodactylos carnosus</name>
    <dbReference type="NCBI Taxonomy" id="1234261"/>
    <lineage>
        <taxon>Eukaryota</taxon>
        <taxon>Metazoa</taxon>
        <taxon>Spiralia</taxon>
        <taxon>Gnathifera</taxon>
        <taxon>Rotifera</taxon>
        <taxon>Eurotatoria</taxon>
        <taxon>Bdelloidea</taxon>
        <taxon>Philodinida</taxon>
        <taxon>Philodinidae</taxon>
        <taxon>Didymodactylos</taxon>
    </lineage>
</organism>
<evidence type="ECO:0000313" key="1">
    <source>
        <dbReference type="EMBL" id="CAF1312361.1"/>
    </source>
</evidence>
<evidence type="ECO:0000313" key="3">
    <source>
        <dbReference type="Proteomes" id="UP000682733"/>
    </source>
</evidence>
<dbReference type="Proteomes" id="UP000682733">
    <property type="component" value="Unassembled WGS sequence"/>
</dbReference>
<dbReference type="AlphaFoldDB" id="A0A8S2QR13"/>
<feature type="non-terminal residue" evidence="2">
    <location>
        <position position="1"/>
    </location>
</feature>
<dbReference type="EMBL" id="CAJOBA010041786">
    <property type="protein sequence ID" value="CAF4120726.1"/>
    <property type="molecule type" value="Genomic_DNA"/>
</dbReference>
<comment type="caution">
    <text evidence="2">The sequence shown here is derived from an EMBL/GenBank/DDBJ whole genome shotgun (WGS) entry which is preliminary data.</text>
</comment>
<dbReference type="EMBL" id="CAJNOK010020193">
    <property type="protein sequence ID" value="CAF1312361.1"/>
    <property type="molecule type" value="Genomic_DNA"/>
</dbReference>
<dbReference type="Proteomes" id="UP000677228">
    <property type="component" value="Unassembled WGS sequence"/>
</dbReference>
<protein>
    <submittedName>
        <fullName evidence="2">Uncharacterized protein</fullName>
    </submittedName>
</protein>
<gene>
    <name evidence="1" type="ORF">OVA965_LOCUS29044</name>
    <name evidence="2" type="ORF">TMI583_LOCUS29810</name>
</gene>
<accession>A0A8S2QR13</accession>
<name>A0A8S2QR13_9BILA</name>
<evidence type="ECO:0000313" key="2">
    <source>
        <dbReference type="EMBL" id="CAF4120726.1"/>
    </source>
</evidence>
<reference evidence="2" key="1">
    <citation type="submission" date="2021-02" db="EMBL/GenBank/DDBJ databases">
        <authorList>
            <person name="Nowell W R."/>
        </authorList>
    </citation>
    <scope>NUCLEOTIDE SEQUENCE</scope>
</reference>
<proteinExistence type="predicted"/>
<sequence length="47" mass="5250">MYGFGLNLDMPNLISCAVPRLFIATNISISTFNVCNNGFDRARRLVN</sequence>